<dbReference type="InterPro" id="IPR045864">
    <property type="entry name" value="aa-tRNA-synth_II/BPL/LPL"/>
</dbReference>
<organism evidence="5 6">
    <name type="scientific">Periconia digitata</name>
    <dbReference type="NCBI Taxonomy" id="1303443"/>
    <lineage>
        <taxon>Eukaryota</taxon>
        <taxon>Fungi</taxon>
        <taxon>Dikarya</taxon>
        <taxon>Ascomycota</taxon>
        <taxon>Pezizomycotina</taxon>
        <taxon>Dothideomycetes</taxon>
        <taxon>Pleosporomycetidae</taxon>
        <taxon>Pleosporales</taxon>
        <taxon>Massarineae</taxon>
        <taxon>Periconiaceae</taxon>
        <taxon>Periconia</taxon>
    </lineage>
</organism>
<dbReference type="InterPro" id="IPR004143">
    <property type="entry name" value="BPL_LPL_catalytic"/>
</dbReference>
<evidence type="ECO:0000259" key="4">
    <source>
        <dbReference type="PROSITE" id="PS51733"/>
    </source>
</evidence>
<dbReference type="CDD" id="cd03144">
    <property type="entry name" value="GATase1_ScBLP_like"/>
    <property type="match status" value="1"/>
</dbReference>
<dbReference type="Gene3D" id="3.40.50.880">
    <property type="match status" value="1"/>
</dbReference>
<dbReference type="InterPro" id="IPR004408">
    <property type="entry name" value="Biotin_CoA_COase_ligase"/>
</dbReference>
<comment type="similarity">
    <text evidence="1">Belongs to the biotin--protein ligase family.</text>
</comment>
<accession>A0A9W4XW74</accession>
<dbReference type="GO" id="GO:0005737">
    <property type="term" value="C:cytoplasm"/>
    <property type="evidence" value="ECO:0007669"/>
    <property type="project" value="TreeGrafter"/>
</dbReference>
<dbReference type="InterPro" id="IPR029062">
    <property type="entry name" value="Class_I_gatase-like"/>
</dbReference>
<dbReference type="CDD" id="cd16442">
    <property type="entry name" value="BPL"/>
    <property type="match status" value="1"/>
</dbReference>
<dbReference type="PANTHER" id="PTHR12835">
    <property type="entry name" value="BIOTIN PROTEIN LIGASE"/>
    <property type="match status" value="1"/>
</dbReference>
<dbReference type="AlphaFoldDB" id="A0A9W4XW74"/>
<dbReference type="PANTHER" id="PTHR12835:SF5">
    <property type="entry name" value="BIOTIN--PROTEIN LIGASE"/>
    <property type="match status" value="1"/>
</dbReference>
<dbReference type="EMBL" id="CAOQHR010000010">
    <property type="protein sequence ID" value="CAI6340416.1"/>
    <property type="molecule type" value="Genomic_DNA"/>
</dbReference>
<sequence>MATKKMNILVYSGNGSTTESVRHCLYTLRRLLSPTYAVIPVTGEIIIKEPWISSCALLVFPGGADLGYCRTLNGEGNRRISRYVNAGGSYLGFCAGGYYGSQKCEFEIDDPVMRVVGDRELGFFPGICRGLAFDGFVYHSEAGARAADVKINKKCFDSAKEDMAETFKTYYNGGGVFVDAKKLETRGVQVLAEYTEDLHVDPGGCKAAIIYRKIGEGHAVLTGPHPEFAPQNLTTIPKIPAYSSIIDAISSTDASRVAFMRLVLAKLGLKVNEEEQAVPSLSRLHLSSHSPTDVSQLIASWNEIISVVDGEDYIKGVNDVFRVEKEGSVWGIQGLKKAVDAVSSALPTVFSSTTDEQDLATLKDDQNSKPKTDEDKIRDSIEYTTTATSPDQILDYDKLVKSIVPHPTELPSTRETPSFHHEAYYANLKHHHSKSQNHAPKFGTQLLYGDVVTSTNTLLEKNPSLLRNLPTGFTFTATTQIAGRGRGTNVWVAPPGALMFSTVVHHPFTLTESAPIIFIQYIAALAIVRGIQSYAPGYAALPVKLKWPNDIYAQLPGSPANPLVKIGGILVNSSYSGAEYNVVCGIGLNLDNPLPTTSLNSLLPSLSSSSVATESESTLKPLTHEKLLASILACFEELYRDFCRLGWSKEMEEEYYACWLHSGQIVDLETDEASGMRARIKGITRDWGLLLAEELGWQDRPTGRMVALQSDSNSFDFFRGLVRRKI</sequence>
<dbReference type="InterPro" id="IPR019197">
    <property type="entry name" value="Biotin-prot_ligase_N"/>
</dbReference>
<feature type="region of interest" description="Disordered" evidence="3">
    <location>
        <begin position="355"/>
        <end position="375"/>
    </location>
</feature>
<evidence type="ECO:0000256" key="2">
    <source>
        <dbReference type="ARBA" id="ARBA00022598"/>
    </source>
</evidence>
<feature type="domain" description="BPL/LPL catalytic" evidence="4">
    <location>
        <begin position="431"/>
        <end position="643"/>
    </location>
</feature>
<reference evidence="5" key="1">
    <citation type="submission" date="2023-01" db="EMBL/GenBank/DDBJ databases">
        <authorList>
            <person name="Van Ghelder C."/>
            <person name="Rancurel C."/>
        </authorList>
    </citation>
    <scope>NUCLEOTIDE SEQUENCE</scope>
    <source>
        <strain evidence="5">CNCM I-4278</strain>
    </source>
</reference>
<dbReference type="Gene3D" id="3.30.930.10">
    <property type="entry name" value="Bira Bifunctional Protein, Domain 2"/>
    <property type="match status" value="1"/>
</dbReference>
<dbReference type="Proteomes" id="UP001152607">
    <property type="component" value="Unassembled WGS sequence"/>
</dbReference>
<keyword evidence="2" id="KW-0436">Ligase</keyword>
<dbReference type="PROSITE" id="PS51733">
    <property type="entry name" value="BPL_LPL_CATALYTIC"/>
    <property type="match status" value="1"/>
</dbReference>
<dbReference type="GO" id="GO:0004077">
    <property type="term" value="F:biotin--[biotin carboxyl-carrier protein] ligase activity"/>
    <property type="evidence" value="ECO:0007669"/>
    <property type="project" value="InterPro"/>
</dbReference>
<name>A0A9W4XW74_9PLEO</name>
<dbReference type="SUPFAM" id="SSF52317">
    <property type="entry name" value="Class I glutamine amidotransferase-like"/>
    <property type="match status" value="1"/>
</dbReference>
<feature type="compositionally biased region" description="Basic and acidic residues" evidence="3">
    <location>
        <begin position="361"/>
        <end position="375"/>
    </location>
</feature>
<proteinExistence type="inferred from homology"/>
<dbReference type="Pfam" id="PF09825">
    <property type="entry name" value="BPL_N"/>
    <property type="match status" value="1"/>
</dbReference>
<dbReference type="NCBIfam" id="TIGR00121">
    <property type="entry name" value="birA_ligase"/>
    <property type="match status" value="1"/>
</dbReference>
<dbReference type="Pfam" id="PF03099">
    <property type="entry name" value="BPL_LplA_LipB"/>
    <property type="match status" value="1"/>
</dbReference>
<protein>
    <recommendedName>
        <fullName evidence="4">BPL/LPL catalytic domain-containing protein</fullName>
    </recommendedName>
</protein>
<evidence type="ECO:0000313" key="6">
    <source>
        <dbReference type="Proteomes" id="UP001152607"/>
    </source>
</evidence>
<evidence type="ECO:0000256" key="1">
    <source>
        <dbReference type="ARBA" id="ARBA00009934"/>
    </source>
</evidence>
<comment type="caution">
    <text evidence="5">The sequence shown here is derived from an EMBL/GenBank/DDBJ whole genome shotgun (WGS) entry which is preliminary data.</text>
</comment>
<dbReference type="OrthoDB" id="10250105at2759"/>
<keyword evidence="6" id="KW-1185">Reference proteome</keyword>
<evidence type="ECO:0000256" key="3">
    <source>
        <dbReference type="SAM" id="MobiDB-lite"/>
    </source>
</evidence>
<dbReference type="SUPFAM" id="SSF55681">
    <property type="entry name" value="Class II aaRS and biotin synthetases"/>
    <property type="match status" value="1"/>
</dbReference>
<evidence type="ECO:0000313" key="5">
    <source>
        <dbReference type="EMBL" id="CAI6340416.1"/>
    </source>
</evidence>
<gene>
    <name evidence="5" type="ORF">PDIGIT_LOCUS13592</name>
</gene>